<dbReference type="Proteomes" id="UP000027821">
    <property type="component" value="Unassembled WGS sequence"/>
</dbReference>
<sequence>MSDKSNEKNLYYLDDLSGYKVASDYSDVRGWEVMGSDNRVVGKVDGLLVNKRAERVVYLDIEVDKNLIEEGHEPYENPNHKGAHEYLNKDGENHLVIPIGMVDIDDDNKKVLTNEISYDTFKKTKRHTKGTDISREHEENVIKGYLPEDTSADDYRDDNFYNRKAFEDRRNRKNDF</sequence>
<dbReference type="Gene3D" id="3.90.50.10">
    <property type="entry name" value="Photosynthetic Reaction Center, subunit H, domain 2"/>
    <property type="match status" value="1"/>
</dbReference>
<dbReference type="InterPro" id="IPR027275">
    <property type="entry name" value="PRC-brl_dom"/>
</dbReference>
<evidence type="ECO:0000313" key="4">
    <source>
        <dbReference type="Proteomes" id="UP000027821"/>
    </source>
</evidence>
<name>A0A074KUJ9_9BACT</name>
<proteinExistence type="predicted"/>
<dbReference type="EMBL" id="JMIH01000034">
    <property type="protein sequence ID" value="KEO71955.1"/>
    <property type="molecule type" value="Genomic_DNA"/>
</dbReference>
<dbReference type="InterPro" id="IPR014747">
    <property type="entry name" value="Bac_photo_RC_H_C"/>
</dbReference>
<protein>
    <submittedName>
        <fullName evidence="3">Photosystem reaction center subunit H</fullName>
    </submittedName>
</protein>
<gene>
    <name evidence="3" type="ORF">EL17_20790</name>
</gene>
<dbReference type="OrthoDB" id="1422173at2"/>
<dbReference type="AlphaFoldDB" id="A0A074KUJ9"/>
<dbReference type="RefSeq" id="WP_035078991.1">
    <property type="nucleotide sequence ID" value="NZ_JMIH01000034.1"/>
</dbReference>
<feature type="domain" description="PRC-barrel" evidence="2">
    <location>
        <begin position="24"/>
        <end position="113"/>
    </location>
</feature>
<organism evidence="3 4">
    <name type="scientific">Anditalea andensis</name>
    <dbReference type="NCBI Taxonomy" id="1048983"/>
    <lineage>
        <taxon>Bacteria</taxon>
        <taxon>Pseudomonadati</taxon>
        <taxon>Bacteroidota</taxon>
        <taxon>Cytophagia</taxon>
        <taxon>Cytophagales</taxon>
        <taxon>Cytophagaceae</taxon>
        <taxon>Anditalea</taxon>
    </lineage>
</organism>
<feature type="region of interest" description="Disordered" evidence="1">
    <location>
        <begin position="128"/>
        <end position="157"/>
    </location>
</feature>
<evidence type="ECO:0000259" key="2">
    <source>
        <dbReference type="Pfam" id="PF05239"/>
    </source>
</evidence>
<evidence type="ECO:0000256" key="1">
    <source>
        <dbReference type="SAM" id="MobiDB-lite"/>
    </source>
</evidence>
<comment type="caution">
    <text evidence="3">The sequence shown here is derived from an EMBL/GenBank/DDBJ whole genome shotgun (WGS) entry which is preliminary data.</text>
</comment>
<dbReference type="GO" id="GO:0019684">
    <property type="term" value="P:photosynthesis, light reaction"/>
    <property type="evidence" value="ECO:0007669"/>
    <property type="project" value="InterPro"/>
</dbReference>
<evidence type="ECO:0000313" key="3">
    <source>
        <dbReference type="EMBL" id="KEO71955.1"/>
    </source>
</evidence>
<dbReference type="GO" id="GO:0030077">
    <property type="term" value="C:plasma membrane light-harvesting complex"/>
    <property type="evidence" value="ECO:0007669"/>
    <property type="project" value="InterPro"/>
</dbReference>
<keyword evidence="4" id="KW-1185">Reference proteome</keyword>
<dbReference type="STRING" id="1048983.EL17_20790"/>
<accession>A0A074KUJ9</accession>
<dbReference type="Pfam" id="PF05239">
    <property type="entry name" value="PRC"/>
    <property type="match status" value="1"/>
</dbReference>
<dbReference type="eggNOG" id="COG5183">
    <property type="taxonomic scope" value="Bacteria"/>
</dbReference>
<dbReference type="SUPFAM" id="SSF50346">
    <property type="entry name" value="PRC-barrel domain"/>
    <property type="match status" value="1"/>
</dbReference>
<dbReference type="InterPro" id="IPR011033">
    <property type="entry name" value="PRC_barrel-like_sf"/>
</dbReference>
<reference evidence="3 4" key="1">
    <citation type="submission" date="2014-04" db="EMBL/GenBank/DDBJ databases">
        <title>Characterization and application of a salt tolerant electro-active bacterium.</title>
        <authorList>
            <person name="Yang L."/>
            <person name="Wei S."/>
            <person name="Tay Q.X.M."/>
        </authorList>
    </citation>
    <scope>NUCLEOTIDE SEQUENCE [LARGE SCALE GENOMIC DNA]</scope>
    <source>
        <strain evidence="3 4">LY1</strain>
    </source>
</reference>
<feature type="compositionally biased region" description="Basic and acidic residues" evidence="1">
    <location>
        <begin position="129"/>
        <end position="141"/>
    </location>
</feature>